<dbReference type="InterPro" id="IPR050922">
    <property type="entry name" value="LytR/CpsA/Psr_CW_biosynth"/>
</dbReference>
<feature type="region of interest" description="Disordered" evidence="2">
    <location>
        <begin position="1"/>
        <end position="27"/>
    </location>
</feature>
<feature type="domain" description="Cell envelope-related transcriptional attenuator" evidence="4">
    <location>
        <begin position="105"/>
        <end position="259"/>
    </location>
</feature>
<keyword evidence="7" id="KW-1185">Reference proteome</keyword>
<dbReference type="Pfam" id="PF03816">
    <property type="entry name" value="LytR_cpsA_psr"/>
    <property type="match status" value="1"/>
</dbReference>
<feature type="region of interest" description="Disordered" evidence="2">
    <location>
        <begin position="450"/>
        <end position="474"/>
    </location>
</feature>
<dbReference type="PANTHER" id="PTHR33392:SF6">
    <property type="entry name" value="POLYISOPRENYL-TEICHOIC ACID--PEPTIDOGLYCAN TEICHOIC ACID TRANSFERASE TAGU"/>
    <property type="match status" value="1"/>
</dbReference>
<feature type="domain" description="LytR/CpsA/Psr regulator C-terminal" evidence="5">
    <location>
        <begin position="360"/>
        <end position="443"/>
    </location>
</feature>
<evidence type="ECO:0000256" key="2">
    <source>
        <dbReference type="SAM" id="MobiDB-lite"/>
    </source>
</evidence>
<dbReference type="NCBIfam" id="TIGR00350">
    <property type="entry name" value="lytR_cpsA_psr"/>
    <property type="match status" value="1"/>
</dbReference>
<feature type="compositionally biased region" description="Polar residues" evidence="2">
    <location>
        <begin position="7"/>
        <end position="16"/>
    </location>
</feature>
<evidence type="ECO:0000256" key="3">
    <source>
        <dbReference type="SAM" id="Phobius"/>
    </source>
</evidence>
<evidence type="ECO:0000313" key="6">
    <source>
        <dbReference type="EMBL" id="MDR6143445.1"/>
    </source>
</evidence>
<dbReference type="InterPro" id="IPR027381">
    <property type="entry name" value="LytR/CpsA/Psr_C"/>
</dbReference>
<sequence>MRPPASSPSDGQNDASPETGPVPRPRRRRGRVIGWISAAVVVALVAVGAIAYAQLQGNVTTAPIRSDDGESEPELATGDLNILLLGSDSRALESDGFGEDDGTERSDAMVIAHISSDNTRIDAVQLPRDTLGDLPACDDNGRGSYDGGFGMLNSALQYGPACSVAAVEQLTGMTIDHFVQMDFEGFIGMVDAMGGIDVCLPEPLQDGHARLDLPAGAQSINGDQALALARTRHALAEESDIARLGHQQMVLSAIVQKATKSDVLVRPDRLYAFLDAVTSSMTVDPGLGALTDLAGLAARVANVPLSSVTFVTMPTTEAPEDPNRVVPTADADVIFRALIDDVPIVLTTDEVQPPATVRTAPVQILNGAGISGLASRVSEDATGYGYTVASIANADPVELTTITAADTPDAQQTAQALAAELGLAVTVQVGDVEGVQVLLGGDYEALVSQPHATPVPPRPVDAVNRSADTDLCAG</sequence>
<proteinExistence type="inferred from homology"/>
<dbReference type="Gene3D" id="3.30.70.2390">
    <property type="match status" value="1"/>
</dbReference>
<keyword evidence="3" id="KW-0812">Transmembrane</keyword>
<comment type="similarity">
    <text evidence="1">Belongs to the LytR/CpsA/Psr (LCP) family.</text>
</comment>
<evidence type="ECO:0000259" key="5">
    <source>
        <dbReference type="Pfam" id="PF13399"/>
    </source>
</evidence>
<dbReference type="InterPro" id="IPR004474">
    <property type="entry name" value="LytR_CpsA_psr"/>
</dbReference>
<evidence type="ECO:0000313" key="7">
    <source>
        <dbReference type="Proteomes" id="UP001249291"/>
    </source>
</evidence>
<dbReference type="EMBL" id="JAVIZQ010000001">
    <property type="protein sequence ID" value="MDR6143445.1"/>
    <property type="molecule type" value="Genomic_DNA"/>
</dbReference>
<evidence type="ECO:0000259" key="4">
    <source>
        <dbReference type="Pfam" id="PF03816"/>
    </source>
</evidence>
<dbReference type="Gene3D" id="3.40.630.190">
    <property type="entry name" value="LCP protein"/>
    <property type="match status" value="1"/>
</dbReference>
<dbReference type="Proteomes" id="UP001249291">
    <property type="component" value="Unassembled WGS sequence"/>
</dbReference>
<dbReference type="Pfam" id="PF13399">
    <property type="entry name" value="LytR_C"/>
    <property type="match status" value="1"/>
</dbReference>
<accession>A0ABU1HWH2</accession>
<dbReference type="PANTHER" id="PTHR33392">
    <property type="entry name" value="POLYISOPRENYL-TEICHOIC ACID--PEPTIDOGLYCAN TEICHOIC ACID TRANSFERASE TAGU"/>
    <property type="match status" value="1"/>
</dbReference>
<dbReference type="RefSeq" id="WP_309692510.1">
    <property type="nucleotide sequence ID" value="NZ_JAVIZQ010000001.1"/>
</dbReference>
<name>A0ABU1HWH2_9MICO</name>
<keyword evidence="3" id="KW-0472">Membrane</keyword>
<feature type="transmembrane region" description="Helical" evidence="3">
    <location>
        <begin position="32"/>
        <end position="55"/>
    </location>
</feature>
<reference evidence="6 7" key="1">
    <citation type="submission" date="2023-08" db="EMBL/GenBank/DDBJ databases">
        <title>Functional and genomic diversity of the sorghum phyllosphere microbiome.</title>
        <authorList>
            <person name="Shade A."/>
        </authorList>
    </citation>
    <scope>NUCLEOTIDE SEQUENCE [LARGE SCALE GENOMIC DNA]</scope>
    <source>
        <strain evidence="6 7">SORGH_AS_0445</strain>
    </source>
</reference>
<gene>
    <name evidence="6" type="ORF">QE375_002999</name>
</gene>
<organism evidence="6 7">
    <name type="scientific">Microbacterium foliorum</name>
    <dbReference type="NCBI Taxonomy" id="104336"/>
    <lineage>
        <taxon>Bacteria</taxon>
        <taxon>Bacillati</taxon>
        <taxon>Actinomycetota</taxon>
        <taxon>Actinomycetes</taxon>
        <taxon>Micrococcales</taxon>
        <taxon>Microbacteriaceae</taxon>
        <taxon>Microbacterium</taxon>
    </lineage>
</organism>
<keyword evidence="3" id="KW-1133">Transmembrane helix</keyword>
<protein>
    <submittedName>
        <fullName evidence="6">LCP family protein required for cell wall assembly</fullName>
    </submittedName>
</protein>
<evidence type="ECO:0000256" key="1">
    <source>
        <dbReference type="ARBA" id="ARBA00006068"/>
    </source>
</evidence>
<comment type="caution">
    <text evidence="6">The sequence shown here is derived from an EMBL/GenBank/DDBJ whole genome shotgun (WGS) entry which is preliminary data.</text>
</comment>